<evidence type="ECO:0000256" key="3">
    <source>
        <dbReference type="ARBA" id="ARBA00022748"/>
    </source>
</evidence>
<feature type="domain" description="Thiol:disulfide interchange protein DsbD N-terminal" evidence="9">
    <location>
        <begin position="34"/>
        <end position="144"/>
    </location>
</feature>
<evidence type="ECO:0000256" key="5">
    <source>
        <dbReference type="ARBA" id="ARBA00023136"/>
    </source>
</evidence>
<dbReference type="GO" id="GO:0047134">
    <property type="term" value="F:protein-disulfide reductase [NAD(P)H] activity"/>
    <property type="evidence" value="ECO:0007669"/>
    <property type="project" value="UniProtKB-EC"/>
</dbReference>
<dbReference type="Pfam" id="PF13899">
    <property type="entry name" value="Thioredoxin_7"/>
    <property type="match status" value="1"/>
</dbReference>
<keyword evidence="5 6" id="KW-0472">Membrane</keyword>
<keyword evidence="7" id="KW-0732">Signal</keyword>
<feature type="transmembrane region" description="Helical" evidence="6">
    <location>
        <begin position="205"/>
        <end position="229"/>
    </location>
</feature>
<evidence type="ECO:0000256" key="2">
    <source>
        <dbReference type="ARBA" id="ARBA00022692"/>
    </source>
</evidence>
<dbReference type="STRING" id="694427.Palpr_2533"/>
<dbReference type="KEGG" id="ppn:Palpr_2533"/>
<dbReference type="Pfam" id="PF11412">
    <property type="entry name" value="DsbD_N"/>
    <property type="match status" value="1"/>
</dbReference>
<protein>
    <submittedName>
        <fullName evidence="10">Protein-disulfide reductase</fullName>
        <ecNumber evidence="10">1.8.1.8</ecNumber>
    </submittedName>
</protein>
<feature type="transmembrane region" description="Helical" evidence="6">
    <location>
        <begin position="434"/>
        <end position="451"/>
    </location>
</feature>
<keyword evidence="10" id="KW-0560">Oxidoreductase</keyword>
<feature type="transmembrane region" description="Helical" evidence="6">
    <location>
        <begin position="397"/>
        <end position="414"/>
    </location>
</feature>
<dbReference type="EC" id="1.8.1.8" evidence="10"/>
<dbReference type="InterPro" id="IPR036929">
    <property type="entry name" value="DsbDN_sf"/>
</dbReference>
<keyword evidence="4 6" id="KW-1133">Transmembrane helix</keyword>
<keyword evidence="11" id="KW-1185">Reference proteome</keyword>
<dbReference type="eggNOG" id="COG4232">
    <property type="taxonomic scope" value="Bacteria"/>
</dbReference>
<feature type="transmembrane region" description="Helical" evidence="6">
    <location>
        <begin position="285"/>
        <end position="309"/>
    </location>
</feature>
<dbReference type="SUPFAM" id="SSF52833">
    <property type="entry name" value="Thioredoxin-like"/>
    <property type="match status" value="1"/>
</dbReference>
<evidence type="ECO:0000313" key="10">
    <source>
        <dbReference type="EMBL" id="ADQ80665.1"/>
    </source>
</evidence>
<accession>E4T7H1</accession>
<reference key="1">
    <citation type="submission" date="2010-11" db="EMBL/GenBank/DDBJ databases">
        <title>The complete genome of Paludibacter propionicigenes DSM 17365.</title>
        <authorList>
            <consortium name="US DOE Joint Genome Institute (JGI-PGF)"/>
            <person name="Lucas S."/>
            <person name="Copeland A."/>
            <person name="Lapidus A."/>
            <person name="Bruce D."/>
            <person name="Goodwin L."/>
            <person name="Pitluck S."/>
            <person name="Kyrpides N."/>
            <person name="Mavromatis K."/>
            <person name="Ivanova N."/>
            <person name="Munk A.C."/>
            <person name="Brettin T."/>
            <person name="Detter J.C."/>
            <person name="Han C."/>
            <person name="Tapia R."/>
            <person name="Land M."/>
            <person name="Hauser L."/>
            <person name="Markowitz V."/>
            <person name="Cheng J.-F."/>
            <person name="Hugenholtz P."/>
            <person name="Woyke T."/>
            <person name="Wu D."/>
            <person name="Gronow S."/>
            <person name="Wellnitz S."/>
            <person name="Brambilla E."/>
            <person name="Klenk H.-P."/>
            <person name="Eisen J.A."/>
        </authorList>
    </citation>
    <scope>NUCLEOTIDE SEQUENCE</scope>
    <source>
        <strain>WB4</strain>
    </source>
</reference>
<dbReference type="InterPro" id="IPR036249">
    <property type="entry name" value="Thioredoxin-like_sf"/>
</dbReference>
<feature type="transmembrane region" description="Helical" evidence="6">
    <location>
        <begin position="365"/>
        <end position="385"/>
    </location>
</feature>
<dbReference type="InterPro" id="IPR028250">
    <property type="entry name" value="DsbDN"/>
</dbReference>
<dbReference type="GO" id="GO:0017004">
    <property type="term" value="P:cytochrome complex assembly"/>
    <property type="evidence" value="ECO:0007669"/>
    <property type="project" value="UniProtKB-KW"/>
</dbReference>
<dbReference type="HOGENOM" id="CLU_015841_0_0_10"/>
<dbReference type="OrthoDB" id="9811036at2"/>
<evidence type="ECO:0000259" key="9">
    <source>
        <dbReference type="Pfam" id="PF11412"/>
    </source>
</evidence>
<dbReference type="PANTHER" id="PTHR32234:SF0">
    <property type="entry name" value="THIOL:DISULFIDE INTERCHANGE PROTEIN DSBD"/>
    <property type="match status" value="1"/>
</dbReference>
<dbReference type="AlphaFoldDB" id="E4T7H1"/>
<evidence type="ECO:0000256" key="6">
    <source>
        <dbReference type="SAM" id="Phobius"/>
    </source>
</evidence>
<dbReference type="PANTHER" id="PTHR32234">
    <property type="entry name" value="THIOL:DISULFIDE INTERCHANGE PROTEIN DSBD"/>
    <property type="match status" value="1"/>
</dbReference>
<dbReference type="GO" id="GO:0016020">
    <property type="term" value="C:membrane"/>
    <property type="evidence" value="ECO:0007669"/>
    <property type="project" value="UniProtKB-SubCell"/>
</dbReference>
<feature type="domain" description="Cytochrome C biogenesis protein transmembrane" evidence="8">
    <location>
        <begin position="208"/>
        <end position="420"/>
    </location>
</feature>
<evidence type="ECO:0000256" key="4">
    <source>
        <dbReference type="ARBA" id="ARBA00022989"/>
    </source>
</evidence>
<evidence type="ECO:0000259" key="8">
    <source>
        <dbReference type="Pfam" id="PF02683"/>
    </source>
</evidence>
<evidence type="ECO:0000256" key="1">
    <source>
        <dbReference type="ARBA" id="ARBA00004141"/>
    </source>
</evidence>
<name>E4T7H1_PALPW</name>
<proteinExistence type="predicted"/>
<dbReference type="Proteomes" id="UP000008718">
    <property type="component" value="Chromosome"/>
</dbReference>
<keyword evidence="2 6" id="KW-0812">Transmembrane</keyword>
<comment type="subcellular location">
    <subcellularLocation>
        <location evidence="1">Membrane</location>
        <topology evidence="1">Multi-pass membrane protein</topology>
    </subcellularLocation>
</comment>
<feature type="transmembrane region" description="Helical" evidence="6">
    <location>
        <begin position="329"/>
        <end position="353"/>
    </location>
</feature>
<evidence type="ECO:0000313" key="11">
    <source>
        <dbReference type="Proteomes" id="UP000008718"/>
    </source>
</evidence>
<keyword evidence="3" id="KW-0201">Cytochrome c-type biogenesis</keyword>
<dbReference type="Pfam" id="PF02683">
    <property type="entry name" value="DsbD_TM"/>
    <property type="match status" value="1"/>
</dbReference>
<feature type="transmembrane region" description="Helical" evidence="6">
    <location>
        <begin position="250"/>
        <end position="273"/>
    </location>
</feature>
<sequence length="679" mass="73812">MTKKVVLSFLLLCCVLGMSAEIQKPVTWSYSSKQVSDTEFNLVLSASVDNNWHLYSQFIGEGGPVPTSFKFKPSPDYVLVGKASESPKPHKIFEKVFGMDVAFFEKKVTFTQKVKLKVPATKITGTLTFMVCDDSQCLPPEDIDFSFDLKGAKVEVAAAPAAPTAADTAKTAVAPAATVAKDSSAAVVKTEPLASASNPSGQQSLWTIFILGVLGGFAAFLMPCIFPMVPMTVSYFTKKEVTKRKGVINALIYGLSIVVIYVVLGLLITVIFGADALNVLSTNGIFNFFFFLLLVAFALSFLGAFELVLPSSWVNKMDSKSDKNGLGGLFFMAGTLALVSFSCTGPIVGTLLVQAATSGQLLGPAIGMLGFAIALAIPFVLFAMFPAWMKAMPKSGGWLNSVKVVLGFLELAFAFKFLSNVDLAYHWNWFDREIFLSLWIVISALMGFYLLGKLKLPNDSDVKHVSTPRLVLAIITLSFTMYMIPGLWGAPLKSISAFLPPMSTQDFVMSAGSAPAAAHNSGNHKYSEIFHAPLGLDVFFDYDEGLAYAKKVNKPMFIDFTGHACVNCRKMEASVWPDKEVLSRLTNDYVVIQLYVDDKTDLAAAEQTVSKYSGKKINTIGNKWSDLQASRFNANSQPFYVLLDNKGNLLVQPQGADYDPVSFTKYLDSGLAAFKKGVQ</sequence>
<dbReference type="Gene3D" id="3.40.30.10">
    <property type="entry name" value="Glutaredoxin"/>
    <property type="match status" value="1"/>
</dbReference>
<feature type="signal peptide" evidence="7">
    <location>
        <begin position="1"/>
        <end position="20"/>
    </location>
</feature>
<feature type="chain" id="PRO_5003189525" evidence="7">
    <location>
        <begin position="21"/>
        <end position="679"/>
    </location>
</feature>
<dbReference type="GO" id="GO:0045454">
    <property type="term" value="P:cell redox homeostasis"/>
    <property type="evidence" value="ECO:0007669"/>
    <property type="project" value="TreeGrafter"/>
</dbReference>
<dbReference type="RefSeq" id="WP_013446034.1">
    <property type="nucleotide sequence ID" value="NC_014734.1"/>
</dbReference>
<dbReference type="EMBL" id="CP002345">
    <property type="protein sequence ID" value="ADQ80665.1"/>
    <property type="molecule type" value="Genomic_DNA"/>
</dbReference>
<dbReference type="Gene3D" id="2.60.40.1250">
    <property type="entry name" value="Thiol:disulfide interchange protein DsbD, N-terminal domain"/>
    <property type="match status" value="1"/>
</dbReference>
<gene>
    <name evidence="10" type="ordered locus">Palpr_2533</name>
</gene>
<organism evidence="10 11">
    <name type="scientific">Paludibacter propionicigenes (strain DSM 17365 / JCM 13257 / WB4)</name>
    <dbReference type="NCBI Taxonomy" id="694427"/>
    <lineage>
        <taxon>Bacteria</taxon>
        <taxon>Pseudomonadati</taxon>
        <taxon>Bacteroidota</taxon>
        <taxon>Bacteroidia</taxon>
        <taxon>Bacteroidales</taxon>
        <taxon>Paludibacteraceae</taxon>
        <taxon>Paludibacter</taxon>
    </lineage>
</organism>
<evidence type="ECO:0000256" key="7">
    <source>
        <dbReference type="SAM" id="SignalP"/>
    </source>
</evidence>
<dbReference type="InterPro" id="IPR003834">
    <property type="entry name" value="Cyt_c_assmbl_TM_dom"/>
</dbReference>
<reference evidence="10 11" key="2">
    <citation type="journal article" date="2011" name="Stand. Genomic Sci.">
        <title>Complete genome sequence of Paludibacter propionicigenes type strain (WB4).</title>
        <authorList>
            <person name="Gronow S."/>
            <person name="Munk C."/>
            <person name="Lapidus A."/>
            <person name="Nolan M."/>
            <person name="Lucas S."/>
            <person name="Hammon N."/>
            <person name="Deshpande S."/>
            <person name="Cheng J.F."/>
            <person name="Tapia R."/>
            <person name="Han C."/>
            <person name="Goodwin L."/>
            <person name="Pitluck S."/>
            <person name="Liolios K."/>
            <person name="Ivanova N."/>
            <person name="Mavromatis K."/>
            <person name="Mikhailova N."/>
            <person name="Pati A."/>
            <person name="Chen A."/>
            <person name="Palaniappan K."/>
            <person name="Land M."/>
            <person name="Hauser L."/>
            <person name="Chang Y.J."/>
            <person name="Jeffries C.D."/>
            <person name="Brambilla E."/>
            <person name="Rohde M."/>
            <person name="Goker M."/>
            <person name="Detter J.C."/>
            <person name="Woyke T."/>
            <person name="Bristow J."/>
            <person name="Eisen J.A."/>
            <person name="Markowitz V."/>
            <person name="Hugenholtz P."/>
            <person name="Kyrpides N.C."/>
            <person name="Klenk H.P."/>
        </authorList>
    </citation>
    <scope>NUCLEOTIDE SEQUENCE [LARGE SCALE GENOMIC DNA]</scope>
    <source>
        <strain evidence="11">DSM 17365 / JCM 13257 / WB4</strain>
    </source>
</reference>
<feature type="transmembrane region" description="Helical" evidence="6">
    <location>
        <begin position="471"/>
        <end position="490"/>
    </location>
</feature>